<dbReference type="InterPro" id="IPR040064">
    <property type="entry name" value="MoaA-like"/>
</dbReference>
<dbReference type="Proteomes" id="UP001247542">
    <property type="component" value="Unassembled WGS sequence"/>
</dbReference>
<feature type="region of interest" description="Disordered" evidence="13">
    <location>
        <begin position="324"/>
        <end position="345"/>
    </location>
</feature>
<dbReference type="SFLD" id="SFLDS00029">
    <property type="entry name" value="Radical_SAM"/>
    <property type="match status" value="1"/>
</dbReference>
<dbReference type="SFLD" id="SFLDG01386">
    <property type="entry name" value="main_SPASM_domain-containing"/>
    <property type="match status" value="1"/>
</dbReference>
<evidence type="ECO:0000256" key="10">
    <source>
        <dbReference type="ARBA" id="ARBA00023239"/>
    </source>
</evidence>
<dbReference type="GO" id="GO:0061798">
    <property type="term" value="F:GTP 3',8'-cyclase activity"/>
    <property type="evidence" value="ECO:0007669"/>
    <property type="project" value="UniProtKB-EC"/>
</dbReference>
<evidence type="ECO:0000313" key="15">
    <source>
        <dbReference type="EMBL" id="MDT3767378.1"/>
    </source>
</evidence>
<dbReference type="PANTHER" id="PTHR22960:SF0">
    <property type="entry name" value="MOLYBDENUM COFACTOR BIOSYNTHESIS PROTEIN 1"/>
    <property type="match status" value="1"/>
</dbReference>
<feature type="binding site" evidence="12">
    <location>
        <position position="23"/>
    </location>
    <ligand>
        <name>GTP</name>
        <dbReference type="ChEBI" id="CHEBI:37565"/>
    </ligand>
</feature>
<keyword evidence="16" id="KW-1185">Reference proteome</keyword>
<feature type="binding site" evidence="12">
    <location>
        <begin position="277"/>
        <end position="279"/>
    </location>
    <ligand>
        <name>GTP</name>
        <dbReference type="ChEBI" id="CHEBI:37565"/>
    </ligand>
</feature>
<dbReference type="NCBIfam" id="TIGR02666">
    <property type="entry name" value="moaA"/>
    <property type="match status" value="1"/>
</dbReference>
<dbReference type="HAMAP" id="MF_01225_B">
    <property type="entry name" value="MoaA_B"/>
    <property type="match status" value="1"/>
</dbReference>
<feature type="binding site" evidence="12">
    <location>
        <position position="74"/>
    </location>
    <ligand>
        <name>GTP</name>
        <dbReference type="ChEBI" id="CHEBI:37565"/>
    </ligand>
</feature>
<feature type="binding site" evidence="12">
    <location>
        <position position="289"/>
    </location>
    <ligand>
        <name>[4Fe-4S] cluster</name>
        <dbReference type="ChEBI" id="CHEBI:49883"/>
        <label>2</label>
        <note>4Fe-4S-substrate</note>
    </ligand>
</feature>
<feature type="binding site" evidence="12">
    <location>
        <position position="34"/>
    </location>
    <ligand>
        <name>[4Fe-4S] cluster</name>
        <dbReference type="ChEBI" id="CHEBI:49883"/>
        <label>1</label>
        <note>4Fe-4S-S-AdoMet</note>
    </ligand>
</feature>
<evidence type="ECO:0000256" key="5">
    <source>
        <dbReference type="ARBA" id="ARBA00022741"/>
    </source>
</evidence>
<feature type="binding site" evidence="12">
    <location>
        <position position="133"/>
    </location>
    <ligand>
        <name>S-adenosyl-L-methionine</name>
        <dbReference type="ChEBI" id="CHEBI:59789"/>
    </ligand>
</feature>
<comment type="cofactor">
    <cofactor evidence="12">
        <name>[4Fe-4S] cluster</name>
        <dbReference type="ChEBI" id="CHEBI:49883"/>
    </cofactor>
    <text evidence="12">Binds 2 [4Fe-4S] clusters. Binds 1 [4Fe-4S] cluster coordinated with 3 cysteines and an exchangeable S-adenosyl-L-methionine and 1 [4Fe-4S] cluster coordinated with 3 cysteines and the GTP-derived substrate.</text>
</comment>
<comment type="catalytic activity">
    <reaction evidence="11 12">
        <text>GTP + AH2 + S-adenosyl-L-methionine = (8S)-3',8-cyclo-7,8-dihydroguanosine 5'-triphosphate + 5'-deoxyadenosine + L-methionine + A + H(+)</text>
        <dbReference type="Rhea" id="RHEA:49576"/>
        <dbReference type="ChEBI" id="CHEBI:13193"/>
        <dbReference type="ChEBI" id="CHEBI:15378"/>
        <dbReference type="ChEBI" id="CHEBI:17319"/>
        <dbReference type="ChEBI" id="CHEBI:17499"/>
        <dbReference type="ChEBI" id="CHEBI:37565"/>
        <dbReference type="ChEBI" id="CHEBI:57844"/>
        <dbReference type="ChEBI" id="CHEBI:59789"/>
        <dbReference type="ChEBI" id="CHEBI:131766"/>
        <dbReference type="EC" id="4.1.99.22"/>
    </reaction>
</comment>
<sequence length="345" mass="38209">MTSPLVRTRELRDQFGRVARDLRVSLTDRCNLRCTYCMPLEGMEWMPREETLTDEEVVRLIRIGVEMLGIEQIRFTGGEPLLRRSLEDIARACSQFSTHSGAAPRMAITSNGLGLDKRAQGLFDAGITRANISLDSLDPKRYAQIARRDRFYDALKGIEAAQRVGMSPIKINTVAMRGINESEVADLLGFCLDHGYHLRFIEQMPLGPSHGWHRDQLLTEADLLNLLSDRFDLSPSPAPRGSAPAGLWDVAASEHHPAGDVGIIASVTDPFCADCDRTRLTADGQVRTCLFARGETDLRGPLRSGASDEQIADIWMGATWHKQAGHGMGRPDFRPPERTMSKIGG</sequence>
<dbReference type="CDD" id="cd01335">
    <property type="entry name" value="Radical_SAM"/>
    <property type="match status" value="1"/>
</dbReference>
<evidence type="ECO:0000256" key="9">
    <source>
        <dbReference type="ARBA" id="ARBA00023150"/>
    </source>
</evidence>
<dbReference type="PROSITE" id="PS01305">
    <property type="entry name" value="MOAA_NIFB_PQQE"/>
    <property type="match status" value="1"/>
</dbReference>
<keyword evidence="2 12" id="KW-0004">4Fe-4S</keyword>
<dbReference type="CDD" id="cd21117">
    <property type="entry name" value="Twitch_MoaA"/>
    <property type="match status" value="1"/>
</dbReference>
<evidence type="ECO:0000256" key="7">
    <source>
        <dbReference type="ARBA" id="ARBA00023014"/>
    </source>
</evidence>
<comment type="function">
    <text evidence="12">Catalyzes the cyclization of GTP to (8S)-3',8-cyclo-7,8-dihydroguanosine 5'-triphosphate.</text>
</comment>
<comment type="caution">
    <text evidence="15">The sequence shown here is derived from an EMBL/GenBank/DDBJ whole genome shotgun (WGS) entry which is preliminary data.</text>
</comment>
<protein>
    <recommendedName>
        <fullName evidence="1 12">GTP 3',8-cyclase</fullName>
        <ecNumber evidence="1 12">4.1.99.22</ecNumber>
    </recommendedName>
    <alternativeName>
        <fullName evidence="12">Molybdenum cofactor biosynthesis protein A</fullName>
    </alternativeName>
</protein>
<evidence type="ECO:0000256" key="6">
    <source>
        <dbReference type="ARBA" id="ARBA00023004"/>
    </source>
</evidence>
<evidence type="ECO:0000256" key="1">
    <source>
        <dbReference type="ARBA" id="ARBA00012167"/>
    </source>
</evidence>
<feature type="binding site" evidence="12">
    <location>
        <position position="272"/>
    </location>
    <ligand>
        <name>[4Fe-4S] cluster</name>
        <dbReference type="ChEBI" id="CHEBI:49883"/>
        <label>2</label>
        <note>4Fe-4S-substrate</note>
    </ligand>
</feature>
<comment type="similarity">
    <text evidence="12">Belongs to the radical SAM superfamily. MoaA family.</text>
</comment>
<feature type="binding site" evidence="12">
    <location>
        <position position="78"/>
    </location>
    <ligand>
        <name>S-adenosyl-L-methionine</name>
        <dbReference type="ChEBI" id="CHEBI:59789"/>
    </ligand>
</feature>
<dbReference type="SMART" id="SM00729">
    <property type="entry name" value="Elp3"/>
    <property type="match status" value="1"/>
</dbReference>
<dbReference type="InterPro" id="IPR000385">
    <property type="entry name" value="MoaA_NifB_PqqE_Fe-S-bd_CS"/>
</dbReference>
<dbReference type="InterPro" id="IPR050105">
    <property type="entry name" value="MoCo_biosynth_MoaA/MoaC"/>
</dbReference>
<dbReference type="EMBL" id="JASXSX010000001">
    <property type="protein sequence ID" value="MDT3767378.1"/>
    <property type="molecule type" value="Genomic_DNA"/>
</dbReference>
<comment type="pathway">
    <text evidence="12">Cofactor biosynthesis; molybdopterin biosynthesis.</text>
</comment>
<proteinExistence type="inferred from homology"/>
<evidence type="ECO:0000256" key="13">
    <source>
        <dbReference type="SAM" id="MobiDB-lite"/>
    </source>
</evidence>
<dbReference type="EC" id="4.1.99.22" evidence="1 12"/>
<comment type="subunit">
    <text evidence="12">Monomer and homodimer.</text>
</comment>
<keyword evidence="10 12" id="KW-0456">Lyase</keyword>
<dbReference type="InterPro" id="IPR010505">
    <property type="entry name" value="MoaA_twitch"/>
</dbReference>
<evidence type="ECO:0000256" key="12">
    <source>
        <dbReference type="HAMAP-Rule" id="MF_01225"/>
    </source>
</evidence>
<accession>A0ABU3IAH7</accession>
<dbReference type="InterPro" id="IPR007197">
    <property type="entry name" value="rSAM"/>
</dbReference>
<feature type="binding site" evidence="12">
    <location>
        <position position="37"/>
    </location>
    <ligand>
        <name>[4Fe-4S] cluster</name>
        <dbReference type="ChEBI" id="CHEBI:49883"/>
        <label>1</label>
        <note>4Fe-4S-S-AdoMet</note>
    </ligand>
</feature>
<keyword evidence="5 12" id="KW-0547">Nucleotide-binding</keyword>
<dbReference type="PROSITE" id="PS51918">
    <property type="entry name" value="RADICAL_SAM"/>
    <property type="match status" value="1"/>
</dbReference>
<feature type="compositionally biased region" description="Basic and acidic residues" evidence="13">
    <location>
        <begin position="329"/>
        <end position="345"/>
    </location>
</feature>
<feature type="binding site" evidence="12">
    <location>
        <position position="275"/>
    </location>
    <ligand>
        <name>[4Fe-4S] cluster</name>
        <dbReference type="ChEBI" id="CHEBI:49883"/>
        <label>2</label>
        <note>4Fe-4S-substrate</note>
    </ligand>
</feature>
<feature type="binding site" evidence="12">
    <location>
        <position position="109"/>
    </location>
    <ligand>
        <name>GTP</name>
        <dbReference type="ChEBI" id="CHEBI:37565"/>
    </ligand>
</feature>
<dbReference type="Gene3D" id="3.20.20.70">
    <property type="entry name" value="Aldolase class I"/>
    <property type="match status" value="1"/>
</dbReference>
<name>A0ABU3IAH7_9ACTO</name>
<dbReference type="PANTHER" id="PTHR22960">
    <property type="entry name" value="MOLYBDOPTERIN COFACTOR SYNTHESIS PROTEIN A"/>
    <property type="match status" value="1"/>
</dbReference>
<keyword evidence="3 12" id="KW-0949">S-adenosyl-L-methionine</keyword>
<evidence type="ECO:0000256" key="8">
    <source>
        <dbReference type="ARBA" id="ARBA00023134"/>
    </source>
</evidence>
<feature type="domain" description="Radical SAM core" evidence="14">
    <location>
        <begin position="14"/>
        <end position="244"/>
    </location>
</feature>
<gene>
    <name evidence="12 15" type="primary">moaA</name>
    <name evidence="15" type="ORF">QS713_04765</name>
</gene>
<dbReference type="RefSeq" id="WP_313272880.1">
    <property type="nucleotide sequence ID" value="NZ_JASXSX010000001.1"/>
</dbReference>
<feature type="binding site" evidence="12">
    <location>
        <position position="170"/>
    </location>
    <ligand>
        <name>GTP</name>
        <dbReference type="ChEBI" id="CHEBI:37565"/>
    </ligand>
</feature>
<organism evidence="15 16">
    <name type="scientific">Gleimia hominis</name>
    <dbReference type="NCBI Taxonomy" id="595468"/>
    <lineage>
        <taxon>Bacteria</taxon>
        <taxon>Bacillati</taxon>
        <taxon>Actinomycetota</taxon>
        <taxon>Actinomycetes</taxon>
        <taxon>Actinomycetales</taxon>
        <taxon>Actinomycetaceae</taxon>
        <taxon>Gleimia</taxon>
    </lineage>
</organism>
<evidence type="ECO:0000256" key="3">
    <source>
        <dbReference type="ARBA" id="ARBA00022691"/>
    </source>
</evidence>
<evidence type="ECO:0000313" key="16">
    <source>
        <dbReference type="Proteomes" id="UP001247542"/>
    </source>
</evidence>
<keyword evidence="9 12" id="KW-0501">Molybdenum cofactor biosynthesis</keyword>
<dbReference type="InterPro" id="IPR006638">
    <property type="entry name" value="Elp3/MiaA/NifB-like_rSAM"/>
</dbReference>
<dbReference type="Pfam" id="PF06463">
    <property type="entry name" value="Mob_synth_C"/>
    <property type="match status" value="1"/>
</dbReference>
<dbReference type="SUPFAM" id="SSF102114">
    <property type="entry name" value="Radical SAM enzymes"/>
    <property type="match status" value="1"/>
</dbReference>
<evidence type="ECO:0000256" key="2">
    <source>
        <dbReference type="ARBA" id="ARBA00022485"/>
    </source>
</evidence>
<feature type="binding site" evidence="12">
    <location>
        <position position="204"/>
    </location>
    <ligand>
        <name>S-adenosyl-L-methionine</name>
        <dbReference type="ChEBI" id="CHEBI:59789"/>
    </ligand>
</feature>
<keyword evidence="6 12" id="KW-0408">Iron</keyword>
<feature type="binding site" evidence="12">
    <location>
        <position position="36"/>
    </location>
    <ligand>
        <name>S-adenosyl-L-methionine</name>
        <dbReference type="ChEBI" id="CHEBI:59789"/>
    </ligand>
</feature>
<keyword evidence="4 12" id="KW-0479">Metal-binding</keyword>
<dbReference type="InterPro" id="IPR013483">
    <property type="entry name" value="MoaA"/>
</dbReference>
<evidence type="ECO:0000259" key="14">
    <source>
        <dbReference type="PROSITE" id="PS51918"/>
    </source>
</evidence>
<keyword evidence="8 12" id="KW-0342">GTP-binding</keyword>
<keyword evidence="7 12" id="KW-0411">Iron-sulfur</keyword>
<dbReference type="InterPro" id="IPR013785">
    <property type="entry name" value="Aldolase_TIM"/>
</dbReference>
<feature type="binding site" evidence="12">
    <location>
        <position position="30"/>
    </location>
    <ligand>
        <name>[4Fe-4S] cluster</name>
        <dbReference type="ChEBI" id="CHEBI:49883"/>
        <label>1</label>
        <note>4Fe-4S-S-AdoMet</note>
    </ligand>
</feature>
<dbReference type="SFLD" id="SFLDG01383">
    <property type="entry name" value="cyclic_pyranopterin_phosphate"/>
    <property type="match status" value="1"/>
</dbReference>
<reference evidence="15 16" key="1">
    <citation type="submission" date="2023-06" db="EMBL/GenBank/DDBJ databases">
        <title>Draft genome sequence of Gleimia hominis type strain CCUG 57540T.</title>
        <authorList>
            <person name="Salva-Serra F."/>
            <person name="Cardew S."/>
            <person name="Jensie Markopoulos S."/>
            <person name="Ohlen M."/>
            <person name="Inganas E."/>
            <person name="Svensson-Stadler L."/>
            <person name="Moore E.R.B."/>
        </authorList>
    </citation>
    <scope>NUCLEOTIDE SEQUENCE [LARGE SCALE GENOMIC DNA]</scope>
    <source>
        <strain evidence="15 16">CCUG 57540</strain>
    </source>
</reference>
<evidence type="ECO:0000256" key="4">
    <source>
        <dbReference type="ARBA" id="ARBA00022723"/>
    </source>
</evidence>
<dbReference type="Pfam" id="PF04055">
    <property type="entry name" value="Radical_SAM"/>
    <property type="match status" value="1"/>
</dbReference>
<evidence type="ECO:0000256" key="11">
    <source>
        <dbReference type="ARBA" id="ARBA00048697"/>
    </source>
</evidence>
<dbReference type="InterPro" id="IPR058240">
    <property type="entry name" value="rSAM_sf"/>
</dbReference>
<dbReference type="SFLD" id="SFLDG01067">
    <property type="entry name" value="SPASM/twitch_domain_containing"/>
    <property type="match status" value="1"/>
</dbReference>